<dbReference type="FunFam" id="3.30.160.60:FF:000446">
    <property type="entry name" value="Zinc finger protein"/>
    <property type="match status" value="1"/>
</dbReference>
<evidence type="ECO:0000256" key="3">
    <source>
        <dbReference type="ARBA" id="ARBA00022833"/>
    </source>
</evidence>
<keyword evidence="2 4" id="KW-0863">Zinc-finger</keyword>
<dbReference type="Gene3D" id="3.30.160.60">
    <property type="entry name" value="Classic Zinc Finger"/>
    <property type="match status" value="1"/>
</dbReference>
<dbReference type="GO" id="GO:0008270">
    <property type="term" value="F:zinc ion binding"/>
    <property type="evidence" value="ECO:0007669"/>
    <property type="project" value="UniProtKB-KW"/>
</dbReference>
<evidence type="ECO:0000256" key="5">
    <source>
        <dbReference type="SAM" id="MobiDB-lite"/>
    </source>
</evidence>
<organism evidence="7 8">
    <name type="scientific">Hebeloma cylindrosporum</name>
    <dbReference type="NCBI Taxonomy" id="76867"/>
    <lineage>
        <taxon>Eukaryota</taxon>
        <taxon>Fungi</taxon>
        <taxon>Dikarya</taxon>
        <taxon>Basidiomycota</taxon>
        <taxon>Agaricomycotina</taxon>
        <taxon>Agaricomycetes</taxon>
        <taxon>Agaricomycetidae</taxon>
        <taxon>Agaricales</taxon>
        <taxon>Agaricineae</taxon>
        <taxon>Hymenogastraceae</taxon>
        <taxon>Hebeloma</taxon>
    </lineage>
</organism>
<dbReference type="InterPro" id="IPR013087">
    <property type="entry name" value="Znf_C2H2_type"/>
</dbReference>
<dbReference type="Pfam" id="PF00096">
    <property type="entry name" value="zf-C2H2"/>
    <property type="match status" value="1"/>
</dbReference>
<keyword evidence="1" id="KW-0479">Metal-binding</keyword>
<dbReference type="InterPro" id="IPR036236">
    <property type="entry name" value="Znf_C2H2_sf"/>
</dbReference>
<gene>
    <name evidence="7" type="ORF">M413DRAFT_29838</name>
</gene>
<dbReference type="PROSITE" id="PS50157">
    <property type="entry name" value="ZINC_FINGER_C2H2_2"/>
    <property type="match status" value="2"/>
</dbReference>
<name>A0A0C3C5N4_HEBCY</name>
<dbReference type="HOGENOM" id="CLU_799395_0_0_1"/>
<reference evidence="8" key="2">
    <citation type="submission" date="2015-01" db="EMBL/GenBank/DDBJ databases">
        <title>Evolutionary Origins and Diversification of the Mycorrhizal Mutualists.</title>
        <authorList>
            <consortium name="DOE Joint Genome Institute"/>
            <consortium name="Mycorrhizal Genomics Consortium"/>
            <person name="Kohler A."/>
            <person name="Kuo A."/>
            <person name="Nagy L.G."/>
            <person name="Floudas D."/>
            <person name="Copeland A."/>
            <person name="Barry K.W."/>
            <person name="Cichocki N."/>
            <person name="Veneault-Fourrey C."/>
            <person name="LaButti K."/>
            <person name="Lindquist E.A."/>
            <person name="Lipzen A."/>
            <person name="Lundell T."/>
            <person name="Morin E."/>
            <person name="Murat C."/>
            <person name="Riley R."/>
            <person name="Ohm R."/>
            <person name="Sun H."/>
            <person name="Tunlid A."/>
            <person name="Henrissat B."/>
            <person name="Grigoriev I.V."/>
            <person name="Hibbett D.S."/>
            <person name="Martin F."/>
        </authorList>
    </citation>
    <scope>NUCLEOTIDE SEQUENCE [LARGE SCALE GENOMIC DNA]</scope>
    <source>
        <strain evidence="8">h7</strain>
    </source>
</reference>
<protein>
    <recommendedName>
        <fullName evidence="6">C2H2-type domain-containing protein</fullName>
    </recommendedName>
</protein>
<dbReference type="SUPFAM" id="SSF57667">
    <property type="entry name" value="beta-beta-alpha zinc fingers"/>
    <property type="match status" value="1"/>
</dbReference>
<feature type="region of interest" description="Disordered" evidence="5">
    <location>
        <begin position="1"/>
        <end position="22"/>
    </location>
</feature>
<accession>A0A0C3C5N4</accession>
<feature type="region of interest" description="Disordered" evidence="5">
    <location>
        <begin position="300"/>
        <end position="347"/>
    </location>
</feature>
<evidence type="ECO:0000313" key="8">
    <source>
        <dbReference type="Proteomes" id="UP000053424"/>
    </source>
</evidence>
<keyword evidence="3" id="KW-0862">Zinc</keyword>
<feature type="region of interest" description="Disordered" evidence="5">
    <location>
        <begin position="134"/>
        <end position="197"/>
    </location>
</feature>
<dbReference type="STRING" id="686832.A0A0C3C5N4"/>
<evidence type="ECO:0000256" key="2">
    <source>
        <dbReference type="ARBA" id="ARBA00022771"/>
    </source>
</evidence>
<dbReference type="SMART" id="SM00355">
    <property type="entry name" value="ZnF_C2H2"/>
    <property type="match status" value="2"/>
</dbReference>
<dbReference type="EMBL" id="KN831788">
    <property type="protein sequence ID" value="KIM38916.1"/>
    <property type="molecule type" value="Genomic_DNA"/>
</dbReference>
<feature type="domain" description="C2H2-type" evidence="6">
    <location>
        <begin position="292"/>
        <end position="315"/>
    </location>
</feature>
<dbReference type="PROSITE" id="PS00028">
    <property type="entry name" value="ZINC_FINGER_C2H2_1"/>
    <property type="match status" value="2"/>
</dbReference>
<dbReference type="OrthoDB" id="3028315at2759"/>
<evidence type="ECO:0000313" key="7">
    <source>
        <dbReference type="EMBL" id="KIM38916.1"/>
    </source>
</evidence>
<evidence type="ECO:0000256" key="4">
    <source>
        <dbReference type="PROSITE-ProRule" id="PRU00042"/>
    </source>
</evidence>
<evidence type="ECO:0000259" key="6">
    <source>
        <dbReference type="PROSITE" id="PS50157"/>
    </source>
</evidence>
<proteinExistence type="predicted"/>
<dbReference type="Proteomes" id="UP000053424">
    <property type="component" value="Unassembled WGS sequence"/>
</dbReference>
<evidence type="ECO:0000256" key="1">
    <source>
        <dbReference type="ARBA" id="ARBA00022723"/>
    </source>
</evidence>
<feature type="domain" description="C2H2-type" evidence="6">
    <location>
        <begin position="260"/>
        <end position="288"/>
    </location>
</feature>
<dbReference type="AlphaFoldDB" id="A0A0C3C5N4"/>
<reference evidence="7 8" key="1">
    <citation type="submission" date="2014-04" db="EMBL/GenBank/DDBJ databases">
        <authorList>
            <consortium name="DOE Joint Genome Institute"/>
            <person name="Kuo A."/>
            <person name="Gay G."/>
            <person name="Dore J."/>
            <person name="Kohler A."/>
            <person name="Nagy L.G."/>
            <person name="Floudas D."/>
            <person name="Copeland A."/>
            <person name="Barry K.W."/>
            <person name="Cichocki N."/>
            <person name="Veneault-Fourrey C."/>
            <person name="LaButti K."/>
            <person name="Lindquist E.A."/>
            <person name="Lipzen A."/>
            <person name="Lundell T."/>
            <person name="Morin E."/>
            <person name="Murat C."/>
            <person name="Sun H."/>
            <person name="Tunlid A."/>
            <person name="Henrissat B."/>
            <person name="Grigoriev I.V."/>
            <person name="Hibbett D.S."/>
            <person name="Martin F."/>
            <person name="Nordberg H.P."/>
            <person name="Cantor M.N."/>
            <person name="Hua S.X."/>
        </authorList>
    </citation>
    <scope>NUCLEOTIDE SEQUENCE [LARGE SCALE GENOMIC DNA]</scope>
    <source>
        <strain evidence="8">h7</strain>
    </source>
</reference>
<keyword evidence="8" id="KW-1185">Reference proteome</keyword>
<sequence length="347" mass="39817">MAGPHSASNRYEPYPQRKHSTRGFVGRRDIGNYSLYHDVYHDAQHSEHGYRGSHFDPGQSALLYETRRVYAIDPPIPHCITDNGYPFGRFPVRQHHHSLNHPAGRYLNVHQLPSQRGSVETDVRYPTCHGDYQYPQPHTSCDTRPPQPQASSECAPSDSRLTRSEDKGNNPIDDNVRSPQAVKVNSRRSKRSKSPISDDRWTTFCVNIGKQKGYQGDCYRCEYPVWKDGKLEPCNFGSFGSEKNTVKRHANAVHLNIREHECEYCPKAFSQKQALRVHMNTVHRDKGRVRPFPCKHCNQDFGDPSKRNKHYRKAHPEVEIKPRKNLPRRAIDIDAEPPLPVPASNAE</sequence>